<dbReference type="Proteomes" id="UP001055580">
    <property type="component" value="Chromosome"/>
</dbReference>
<keyword evidence="3" id="KW-1185">Reference proteome</keyword>
<evidence type="ECO:0000256" key="1">
    <source>
        <dbReference type="SAM" id="SignalP"/>
    </source>
</evidence>
<keyword evidence="1" id="KW-0732">Signal</keyword>
<feature type="signal peptide" evidence="1">
    <location>
        <begin position="1"/>
        <end position="26"/>
    </location>
</feature>
<accession>A0ABY4TT44</accession>
<protein>
    <recommendedName>
        <fullName evidence="4">Spore coat protein U domain-containing protein</fullName>
    </recommendedName>
</protein>
<reference evidence="2" key="1">
    <citation type="submission" date="2022-05" db="EMBL/GenBank/DDBJ databases">
        <title>Sphingomonas sp. strain RMG20 Genome sequencing and assembly.</title>
        <authorList>
            <person name="Kim I."/>
        </authorList>
    </citation>
    <scope>NUCLEOTIDE SEQUENCE</scope>
    <source>
        <strain evidence="2">RMG20</strain>
    </source>
</reference>
<evidence type="ECO:0000313" key="3">
    <source>
        <dbReference type="Proteomes" id="UP001055580"/>
    </source>
</evidence>
<gene>
    <name evidence="2" type="ORF">M9980_13800</name>
</gene>
<proteinExistence type="predicted"/>
<evidence type="ECO:0008006" key="4">
    <source>
        <dbReference type="Google" id="ProtNLM"/>
    </source>
</evidence>
<organism evidence="2 3">
    <name type="scientific">Sphingomonas donggukensis</name>
    <dbReference type="NCBI Taxonomy" id="2949093"/>
    <lineage>
        <taxon>Bacteria</taxon>
        <taxon>Pseudomonadati</taxon>
        <taxon>Pseudomonadota</taxon>
        <taxon>Alphaproteobacteria</taxon>
        <taxon>Sphingomonadales</taxon>
        <taxon>Sphingomonadaceae</taxon>
        <taxon>Sphingomonas</taxon>
    </lineage>
</organism>
<evidence type="ECO:0000313" key="2">
    <source>
        <dbReference type="EMBL" id="URW75578.1"/>
    </source>
</evidence>
<dbReference type="RefSeq" id="WP_250751919.1">
    <property type="nucleotide sequence ID" value="NZ_CP098401.1"/>
</dbReference>
<dbReference type="EMBL" id="CP098401">
    <property type="protein sequence ID" value="URW75578.1"/>
    <property type="molecule type" value="Genomic_DNA"/>
</dbReference>
<feature type="chain" id="PRO_5047350958" description="Spore coat protein U domain-containing protein" evidence="1">
    <location>
        <begin position="27"/>
        <end position="155"/>
    </location>
</feature>
<sequence>MSISKLFAMGVLASVGAMGLSGTANADTLTTSGSVTPVCSVTSTARSFDAQKATIQNIAGVVVKCNIPGTKSLTVDPLNGFFSGPTNLDYLLTLDLDGGLLPFNAVNFTGAPQSSVIGAPDANVAGGLPGNFSVTLLNTAFLAGSYTETWVMTVA</sequence>
<name>A0ABY4TT44_9SPHN</name>